<evidence type="ECO:0000313" key="7">
    <source>
        <dbReference type="EMBL" id="MBB3185863.1"/>
    </source>
</evidence>
<feature type="transmembrane region" description="Helical" evidence="4">
    <location>
        <begin position="357"/>
        <end position="377"/>
    </location>
</feature>
<keyword evidence="5" id="KW-0732">Signal</keyword>
<keyword evidence="8" id="KW-1185">Reference proteome</keyword>
<comment type="similarity">
    <text evidence="1">Belongs to the peptidase C25 family.</text>
</comment>
<feature type="chain" id="PRO_5031026300" evidence="5">
    <location>
        <begin position="27"/>
        <end position="383"/>
    </location>
</feature>
<name>A0A7W5DPE1_9PORP</name>
<accession>A0A7W5DPE1</accession>
<evidence type="ECO:0000256" key="4">
    <source>
        <dbReference type="SAM" id="Phobius"/>
    </source>
</evidence>
<feature type="signal peptide" evidence="5">
    <location>
        <begin position="1"/>
        <end position="26"/>
    </location>
</feature>
<dbReference type="RefSeq" id="WP_183411818.1">
    <property type="nucleotide sequence ID" value="NZ_JACHYB010000001.1"/>
</dbReference>
<dbReference type="GO" id="GO:0006508">
    <property type="term" value="P:proteolysis"/>
    <property type="evidence" value="ECO:0007669"/>
    <property type="project" value="UniProtKB-KW"/>
</dbReference>
<evidence type="ECO:0000259" key="6">
    <source>
        <dbReference type="Pfam" id="PF10633"/>
    </source>
</evidence>
<keyword evidence="3" id="KW-0788">Thiol protease</keyword>
<keyword evidence="4" id="KW-0472">Membrane</keyword>
<dbReference type="PANTHER" id="PTHR39198">
    <property type="entry name" value="HYPOTHETICAL MEMBRANE PROTEIN, CONSERVED"/>
    <property type="match status" value="1"/>
</dbReference>
<gene>
    <name evidence="7" type="ORF">FHX64_000026</name>
</gene>
<dbReference type="GO" id="GO:0008234">
    <property type="term" value="F:cysteine-type peptidase activity"/>
    <property type="evidence" value="ECO:0007669"/>
    <property type="project" value="UniProtKB-KW"/>
</dbReference>
<dbReference type="PANTHER" id="PTHR39198:SF1">
    <property type="entry name" value="ALPHA-GALACTOSIDASE NEW3 DOMAIN-CONTAINING PROTEIN"/>
    <property type="match status" value="1"/>
</dbReference>
<dbReference type="Gene3D" id="2.60.40.10">
    <property type="entry name" value="Immunoglobulins"/>
    <property type="match status" value="2"/>
</dbReference>
<keyword evidence="2" id="KW-0645">Protease</keyword>
<keyword evidence="4" id="KW-0812">Transmembrane</keyword>
<keyword evidence="4" id="KW-1133">Transmembrane helix</keyword>
<proteinExistence type="inferred from homology"/>
<keyword evidence="3" id="KW-0378">Hydrolase</keyword>
<dbReference type="InterPro" id="IPR018905">
    <property type="entry name" value="A-galactase_NEW3"/>
</dbReference>
<comment type="caution">
    <text evidence="7">The sequence shown here is derived from an EMBL/GenBank/DDBJ whole genome shotgun (WGS) entry which is preliminary data.</text>
</comment>
<dbReference type="Proteomes" id="UP000544222">
    <property type="component" value="Unassembled WGS sequence"/>
</dbReference>
<evidence type="ECO:0000313" key="8">
    <source>
        <dbReference type="Proteomes" id="UP000544222"/>
    </source>
</evidence>
<dbReference type="AlphaFoldDB" id="A0A7W5DPE1"/>
<sequence>MTNRKNCVNLLLIVVLGLLPLGSVSALPADSVTLYTPYTNISVPPGQAINYSIDAINNSKRIQHLNIAVEGLSRSWTSDLKSGGWDISQLSILPGQKEELALSIGVPLKINKGKYHFRVVANGQYTLPLVVTVSKQGTYKTEFSTTQPNMEGTSKTTFTYSATLQNMTADTELYALQAQVDPGWTVDFKVNYKQVSSVSVDPNQSQTVLIDVNPPEDVAAGTYTIPVTAQTSTTSASINLYVVITGSYKMALTTPTGLLSTNITAGGARRVQLVVQNTGSSQLQNVKLSAASPSKWDVTFDPKQIDQILPNGSAIVYATIKADKKAIPGDYQVDMTATTSQTSSSLTMRVTAETSMLWGWIGVLIIIIALGSVYFLFRKYGRR</sequence>
<dbReference type="Pfam" id="PF10633">
    <property type="entry name" value="NPCBM_assoc"/>
    <property type="match status" value="2"/>
</dbReference>
<evidence type="ECO:0000256" key="2">
    <source>
        <dbReference type="ARBA" id="ARBA00022670"/>
    </source>
</evidence>
<evidence type="ECO:0000256" key="1">
    <source>
        <dbReference type="ARBA" id="ARBA00006067"/>
    </source>
</evidence>
<feature type="domain" description="Alpha-galactosidase NEW3" evidence="6">
    <location>
        <begin position="156"/>
        <end position="230"/>
    </location>
</feature>
<reference evidence="7 8" key="1">
    <citation type="submission" date="2020-08" db="EMBL/GenBank/DDBJ databases">
        <title>Genomic Encyclopedia of Type Strains, Phase IV (KMG-IV): sequencing the most valuable type-strain genomes for metagenomic binning, comparative biology and taxonomic classification.</title>
        <authorList>
            <person name="Goeker M."/>
        </authorList>
    </citation>
    <scope>NUCLEOTIDE SEQUENCE [LARGE SCALE GENOMIC DNA]</scope>
    <source>
        <strain evidence="7 8">DSM 27471</strain>
    </source>
</reference>
<protein>
    <submittedName>
        <fullName evidence="7">Putative membrane protein</fullName>
    </submittedName>
</protein>
<dbReference type="EMBL" id="JACHYB010000001">
    <property type="protein sequence ID" value="MBB3185863.1"/>
    <property type="molecule type" value="Genomic_DNA"/>
</dbReference>
<dbReference type="InterPro" id="IPR013783">
    <property type="entry name" value="Ig-like_fold"/>
</dbReference>
<evidence type="ECO:0000256" key="3">
    <source>
        <dbReference type="ARBA" id="ARBA00022807"/>
    </source>
</evidence>
<organism evidence="7 8">
    <name type="scientific">Microbacter margulisiae</name>
    <dbReference type="NCBI Taxonomy" id="1350067"/>
    <lineage>
        <taxon>Bacteria</taxon>
        <taxon>Pseudomonadati</taxon>
        <taxon>Bacteroidota</taxon>
        <taxon>Bacteroidia</taxon>
        <taxon>Bacteroidales</taxon>
        <taxon>Porphyromonadaceae</taxon>
        <taxon>Microbacter</taxon>
    </lineage>
</organism>
<feature type="domain" description="Alpha-galactosidase NEW3" evidence="6">
    <location>
        <begin position="264"/>
        <end position="338"/>
    </location>
</feature>
<evidence type="ECO:0000256" key="5">
    <source>
        <dbReference type="SAM" id="SignalP"/>
    </source>
</evidence>